<evidence type="ECO:0000259" key="1">
    <source>
        <dbReference type="Pfam" id="PF03756"/>
    </source>
</evidence>
<organism evidence="2 3">
    <name type="scientific">Kitasatospora xanthocidica</name>
    <dbReference type="NCBI Taxonomy" id="83382"/>
    <lineage>
        <taxon>Bacteria</taxon>
        <taxon>Bacillati</taxon>
        <taxon>Actinomycetota</taxon>
        <taxon>Actinomycetes</taxon>
        <taxon>Kitasatosporales</taxon>
        <taxon>Streptomycetaceae</taxon>
        <taxon>Kitasatospora</taxon>
    </lineage>
</organism>
<keyword evidence="3" id="KW-1185">Reference proteome</keyword>
<evidence type="ECO:0000313" key="2">
    <source>
        <dbReference type="EMBL" id="RGD55776.1"/>
    </source>
</evidence>
<feature type="domain" description="A-factor biosynthesis hotdog" evidence="1">
    <location>
        <begin position="42"/>
        <end position="177"/>
    </location>
</feature>
<dbReference type="Pfam" id="PF03756">
    <property type="entry name" value="AfsA"/>
    <property type="match status" value="2"/>
</dbReference>
<feature type="domain" description="A-factor biosynthesis hotdog" evidence="1">
    <location>
        <begin position="212"/>
        <end position="326"/>
    </location>
</feature>
<accession>A0A372ZIX3</accession>
<dbReference type="NCBIfam" id="NF041195">
    <property type="entry name" value="ScbA_BarX_GamBu"/>
    <property type="match status" value="1"/>
</dbReference>
<dbReference type="AlphaFoldDB" id="A0A372ZIX3"/>
<dbReference type="InterPro" id="IPR047757">
    <property type="entry name" value="AfsA-like"/>
</dbReference>
<protein>
    <recommendedName>
        <fullName evidence="1">A-factor biosynthesis hotdog domain-containing protein</fullName>
    </recommendedName>
</protein>
<dbReference type="GO" id="GO:0016740">
    <property type="term" value="F:transferase activity"/>
    <property type="evidence" value="ECO:0007669"/>
    <property type="project" value="InterPro"/>
</dbReference>
<sequence>MTLLAFRTPASVLTTGTDSGTIPGPAAAAPAPRLTSTVAKEYVHRACHAEVFLTGSEQLTDTTFAVTAQWPRAHTFFSTPDGTRHDPIQAAETIRQAGLYLAHTRFGVPLDHKFMMWNLDYTTRSRQLLIGAAPTDLTLEVQLLAQPRRSGTTVDFTLETVVRRGAQLAATGYARFTTVPDSTYQRLRRGRHSAELPAAPIVTAEPLPPARVGRLRPCDVLLAPADAPGTWHLTPDFWHPILFDHANDHIPGMVLLEAARQAANALSSPATVTPTAAATTFHRYAEHDAPTTITAQHTPGGDPDALATTVTGHQHGEPIFTTVLTGHPDHR</sequence>
<comment type="caution">
    <text evidence="2">The sequence shown here is derived from an EMBL/GenBank/DDBJ whole genome shotgun (WGS) entry which is preliminary data.</text>
</comment>
<proteinExistence type="predicted"/>
<dbReference type="InterPro" id="IPR005509">
    <property type="entry name" value="AfsA_hotdog_dom"/>
</dbReference>
<dbReference type="RefSeq" id="WP_117493054.1">
    <property type="nucleotide sequence ID" value="NZ_QVIG01000003.1"/>
</dbReference>
<reference evidence="2 3" key="1">
    <citation type="submission" date="2018-08" db="EMBL/GenBank/DDBJ databases">
        <title>Diversity &amp; Physiological Properties of Lignin-Decomposing Actinobacteria from Soil.</title>
        <authorList>
            <person name="Roh S.G."/>
            <person name="Kim S.B."/>
        </authorList>
    </citation>
    <scope>NUCLEOTIDE SEQUENCE [LARGE SCALE GENOMIC DNA]</scope>
    <source>
        <strain evidence="2 3">MMS17-GH009</strain>
    </source>
</reference>
<dbReference type="EMBL" id="QVIG01000003">
    <property type="protein sequence ID" value="RGD55776.1"/>
    <property type="molecule type" value="Genomic_DNA"/>
</dbReference>
<dbReference type="Proteomes" id="UP000263377">
    <property type="component" value="Unassembled WGS sequence"/>
</dbReference>
<name>A0A372ZIX3_9ACTN</name>
<evidence type="ECO:0000313" key="3">
    <source>
        <dbReference type="Proteomes" id="UP000263377"/>
    </source>
</evidence>
<gene>
    <name evidence="2" type="ORF">DR950_41445</name>
</gene>